<name>A0A943UYU0_9ACTN</name>
<organism evidence="2 3">
    <name type="scientific">Slackia piriformis</name>
    <dbReference type="NCBI Taxonomy" id="626934"/>
    <lineage>
        <taxon>Bacteria</taxon>
        <taxon>Bacillati</taxon>
        <taxon>Actinomycetota</taxon>
        <taxon>Coriobacteriia</taxon>
        <taxon>Eggerthellales</taxon>
        <taxon>Eggerthellaceae</taxon>
        <taxon>Slackia</taxon>
    </lineage>
</organism>
<evidence type="ECO:0000256" key="1">
    <source>
        <dbReference type="SAM" id="Phobius"/>
    </source>
</evidence>
<evidence type="ECO:0000313" key="3">
    <source>
        <dbReference type="Proteomes" id="UP000727506"/>
    </source>
</evidence>
<dbReference type="Proteomes" id="UP000727506">
    <property type="component" value="Unassembled WGS sequence"/>
</dbReference>
<evidence type="ECO:0000313" key="2">
    <source>
        <dbReference type="EMBL" id="MBS6940108.1"/>
    </source>
</evidence>
<dbReference type="EMBL" id="JAGZSV010000010">
    <property type="protein sequence ID" value="MBS6940108.1"/>
    <property type="molecule type" value="Genomic_DNA"/>
</dbReference>
<reference evidence="2" key="1">
    <citation type="submission" date="2021-02" db="EMBL/GenBank/DDBJ databases">
        <title>Infant gut strain persistence is associated with maternal origin, phylogeny, and functional potential including surface adhesion and iron acquisition.</title>
        <authorList>
            <person name="Lou Y.C."/>
        </authorList>
    </citation>
    <scope>NUCLEOTIDE SEQUENCE</scope>
    <source>
        <strain evidence="2">L2_039_000G1_dasL2_039_000G1_concoct_11</strain>
    </source>
</reference>
<evidence type="ECO:0008006" key="4">
    <source>
        <dbReference type="Google" id="ProtNLM"/>
    </source>
</evidence>
<sequence length="121" mass="13595">MPAMLAARLSRIVPLLAILAIIAAAIYVFVSWRSTPARAKEVLIKVFVVLNAGLSAFFLLATLYAWLEGNAFVADFFITCLATTVVLLGVTLLCRRAFLKHNPNYRWRITDKAETKRRGRR</sequence>
<feature type="transmembrane region" description="Helical" evidence="1">
    <location>
        <begin position="72"/>
        <end position="94"/>
    </location>
</feature>
<feature type="transmembrane region" description="Helical" evidence="1">
    <location>
        <begin position="12"/>
        <end position="30"/>
    </location>
</feature>
<keyword evidence="1" id="KW-0472">Membrane</keyword>
<dbReference type="AlphaFoldDB" id="A0A943UYU0"/>
<accession>A0A943UYU0</accession>
<keyword evidence="1" id="KW-1133">Transmembrane helix</keyword>
<proteinExistence type="predicted"/>
<comment type="caution">
    <text evidence="2">The sequence shown here is derived from an EMBL/GenBank/DDBJ whole genome shotgun (WGS) entry which is preliminary data.</text>
</comment>
<keyword evidence="1" id="KW-0812">Transmembrane</keyword>
<protein>
    <recommendedName>
        <fullName evidence="4">Guanylate cyclase</fullName>
    </recommendedName>
</protein>
<feature type="transmembrane region" description="Helical" evidence="1">
    <location>
        <begin position="42"/>
        <end position="66"/>
    </location>
</feature>
<gene>
    <name evidence="2" type="ORF">KH142_01210</name>
</gene>